<organism evidence="4 5">
    <name type="scientific">Tetraparma gracilis</name>
    <dbReference type="NCBI Taxonomy" id="2962635"/>
    <lineage>
        <taxon>Eukaryota</taxon>
        <taxon>Sar</taxon>
        <taxon>Stramenopiles</taxon>
        <taxon>Ochrophyta</taxon>
        <taxon>Bolidophyceae</taxon>
        <taxon>Parmales</taxon>
        <taxon>Triparmaceae</taxon>
        <taxon>Tetraparma</taxon>
    </lineage>
</organism>
<dbReference type="Proteomes" id="UP001165060">
    <property type="component" value="Unassembled WGS sequence"/>
</dbReference>
<keyword evidence="2" id="KW-0472">Membrane</keyword>
<evidence type="ECO:0000313" key="5">
    <source>
        <dbReference type="Proteomes" id="UP001165060"/>
    </source>
</evidence>
<gene>
    <name evidence="4" type="ORF">TeGR_g2525</name>
</gene>
<feature type="transmembrane region" description="Helical" evidence="2">
    <location>
        <begin position="448"/>
        <end position="471"/>
    </location>
</feature>
<dbReference type="SUPFAM" id="SSF53474">
    <property type="entry name" value="alpha/beta-Hydrolases"/>
    <property type="match status" value="1"/>
</dbReference>
<feature type="transmembrane region" description="Helical" evidence="2">
    <location>
        <begin position="84"/>
        <end position="103"/>
    </location>
</feature>
<keyword evidence="5" id="KW-1185">Reference proteome</keyword>
<evidence type="ECO:0000259" key="3">
    <source>
        <dbReference type="Pfam" id="PF20434"/>
    </source>
</evidence>
<accession>A0ABQ6N6J7</accession>
<dbReference type="InterPro" id="IPR049492">
    <property type="entry name" value="BD-FAE-like_dom"/>
</dbReference>
<keyword evidence="2" id="KW-0812">Transmembrane</keyword>
<feature type="transmembrane region" description="Helical" evidence="2">
    <location>
        <begin position="51"/>
        <end position="72"/>
    </location>
</feature>
<evidence type="ECO:0000313" key="4">
    <source>
        <dbReference type="EMBL" id="GMI41504.1"/>
    </source>
</evidence>
<dbReference type="InterPro" id="IPR029058">
    <property type="entry name" value="AB_hydrolase_fold"/>
</dbReference>
<dbReference type="EMBL" id="BRYB01001005">
    <property type="protein sequence ID" value="GMI41504.1"/>
    <property type="molecule type" value="Genomic_DNA"/>
</dbReference>
<proteinExistence type="predicted"/>
<protein>
    <recommendedName>
        <fullName evidence="3">BD-FAE-like domain-containing protein</fullName>
    </recommendedName>
</protein>
<keyword evidence="2" id="KW-1133">Transmembrane helix</keyword>
<name>A0ABQ6N6J7_9STRA</name>
<evidence type="ECO:0000256" key="1">
    <source>
        <dbReference type="ARBA" id="ARBA00022801"/>
    </source>
</evidence>
<dbReference type="InterPro" id="IPR050300">
    <property type="entry name" value="GDXG_lipolytic_enzyme"/>
</dbReference>
<dbReference type="Pfam" id="PF20434">
    <property type="entry name" value="BD-FAE"/>
    <property type="match status" value="1"/>
</dbReference>
<dbReference type="Gene3D" id="3.40.50.1820">
    <property type="entry name" value="alpha/beta hydrolase"/>
    <property type="match status" value="1"/>
</dbReference>
<keyword evidence="1" id="KW-0378">Hydrolase</keyword>
<feature type="domain" description="BD-FAE-like" evidence="3">
    <location>
        <begin position="195"/>
        <end position="394"/>
    </location>
</feature>
<evidence type="ECO:0000256" key="2">
    <source>
        <dbReference type="SAM" id="Phobius"/>
    </source>
</evidence>
<dbReference type="PANTHER" id="PTHR48081">
    <property type="entry name" value="AB HYDROLASE SUPERFAMILY PROTEIN C4A8.06C"/>
    <property type="match status" value="1"/>
</dbReference>
<comment type="caution">
    <text evidence="4">The sequence shown here is derived from an EMBL/GenBank/DDBJ whole genome shotgun (WGS) entry which is preliminary data.</text>
</comment>
<reference evidence="4 5" key="1">
    <citation type="journal article" date="2023" name="Commun. Biol.">
        <title>Genome analysis of Parmales, the sister group of diatoms, reveals the evolutionary specialization of diatoms from phago-mixotrophs to photoautotrophs.</title>
        <authorList>
            <person name="Ban H."/>
            <person name="Sato S."/>
            <person name="Yoshikawa S."/>
            <person name="Yamada K."/>
            <person name="Nakamura Y."/>
            <person name="Ichinomiya M."/>
            <person name="Sato N."/>
            <person name="Blanc-Mathieu R."/>
            <person name="Endo H."/>
            <person name="Kuwata A."/>
            <person name="Ogata H."/>
        </authorList>
    </citation>
    <scope>NUCLEOTIDE SEQUENCE [LARGE SCALE GENOMIC DNA]</scope>
</reference>
<feature type="transmembrane region" description="Helical" evidence="2">
    <location>
        <begin position="17"/>
        <end position="36"/>
    </location>
</feature>
<sequence length="523" mass="57012">MCWCCCCCKVQCIPFRVLEISAMSFAVGIALMQYVYIDVWTWFVNSYTRNVLAAAVCCALLLVFAACIVMLLFRESKVSRFRKISLLCYFICFMGFLLPLAFLQPAAAALRSDKFFLYNTGSDGPKAAVNPFVFKCWLFQIHPDFADPDTRTYVYKNVSETPPKNDCGDWSRDYEPYLELDVHLPQNKSSTGAGEGGKYPLLFHVHGGGWSVGDKSLAAMSFGHWTSRGYAIVSSQYSLRCYGHDAATMQADLADAFHFVEERADELNLDFSRVTAIGESAGGHLAMLLGYTLKATSDPAKNAFRSVFNIYGLADMERWDRDGWTSGGSKGTAFPCDEEGSLIQDLAGGCSEEQLKAISPVHYIDENTPPTISIHGTMDSLVSYQQSTALHATLDEAGVDNYLISCPGWDHVLDVGYFGPQQLLRYALQRLLAVDSNAPEVAGGEEEAWGWGIYAAVVLSSVFALAAGVFIHYMDRFKGGEGAVAMNLSDKSRLTLGVDGDGVGSDGVGSDGVGSDGVGNDRL</sequence>